<reference evidence="1" key="1">
    <citation type="journal article" date="2016" name="Int. J. Mol. Sci.">
        <title>Comparative genomics of the extreme acidophile Acidithiobacillus thiooxidans reveals intraspecific divergence and niche adaptation.</title>
        <authorList>
            <person name="Zhang X."/>
            <person name="Feng X."/>
            <person name="Tao J."/>
            <person name="Ma L."/>
            <person name="Xiao Y."/>
            <person name="Liang Y."/>
            <person name="Liu X."/>
            <person name="Yin H."/>
        </authorList>
    </citation>
    <scope>NUCLEOTIDE SEQUENCE [LARGE SCALE GENOMIC DNA]</scope>
    <source>
        <strain evidence="1">DXS-W</strain>
    </source>
</reference>
<proteinExistence type="predicted"/>
<dbReference type="EMBL" id="LWRY01000003">
    <property type="protein sequence ID" value="OCX76360.1"/>
    <property type="molecule type" value="Genomic_DNA"/>
</dbReference>
<keyword evidence="2" id="KW-1185">Reference proteome</keyword>
<evidence type="ECO:0000313" key="1">
    <source>
        <dbReference type="EMBL" id="OCX76360.1"/>
    </source>
</evidence>
<evidence type="ECO:0000313" key="2">
    <source>
        <dbReference type="Proteomes" id="UP000095008"/>
    </source>
</evidence>
<organism evidence="1 2">
    <name type="scientific">Acidithiobacillus thiooxidans</name>
    <name type="common">Thiobacillus thiooxidans</name>
    <dbReference type="NCBI Taxonomy" id="930"/>
    <lineage>
        <taxon>Bacteria</taxon>
        <taxon>Pseudomonadati</taxon>
        <taxon>Pseudomonadota</taxon>
        <taxon>Acidithiobacillia</taxon>
        <taxon>Acidithiobacillales</taxon>
        <taxon>Acidithiobacillaceae</taxon>
        <taxon>Acidithiobacillus</taxon>
    </lineage>
</organism>
<dbReference type="AlphaFoldDB" id="A0A1C2IK70"/>
<accession>A0A1C2IK70</accession>
<protein>
    <submittedName>
        <fullName evidence="1">Uncharacterized protein</fullName>
    </submittedName>
</protein>
<comment type="caution">
    <text evidence="1">The sequence shown here is derived from an EMBL/GenBank/DDBJ whole genome shotgun (WGS) entry which is preliminary data.</text>
</comment>
<gene>
    <name evidence="1" type="ORF">A6M23_00560</name>
</gene>
<name>A0A1C2IK70_ACITH</name>
<dbReference type="RefSeq" id="WP_065975010.1">
    <property type="nucleotide sequence ID" value="NZ_LWRY01000003.1"/>
</dbReference>
<sequence>MKTMCRFYQSRSLTWTNKTTGEIKSGWLQDFDLDQGNGMRQFQGEVMRMNQGEVVAPGDYEVDFFLEKSGNGRINVSFLNYRPIKVDNKPQAIAS</sequence>
<dbReference type="Proteomes" id="UP000095008">
    <property type="component" value="Unassembled WGS sequence"/>
</dbReference>